<dbReference type="AlphaFoldDB" id="A0A5A9W6Y3"/>
<organism evidence="2 3">
    <name type="scientific">Nitrincola tapanii</name>
    <dbReference type="NCBI Taxonomy" id="1708751"/>
    <lineage>
        <taxon>Bacteria</taxon>
        <taxon>Pseudomonadati</taxon>
        <taxon>Pseudomonadota</taxon>
        <taxon>Gammaproteobacteria</taxon>
        <taxon>Oceanospirillales</taxon>
        <taxon>Oceanospirillaceae</taxon>
        <taxon>Nitrincola</taxon>
    </lineage>
</organism>
<name>A0A5A9W6Y3_9GAMM</name>
<comment type="caution">
    <text evidence="2">The sequence shown here is derived from an EMBL/GenBank/DDBJ whole genome shotgun (WGS) entry which is preliminary data.</text>
</comment>
<dbReference type="Proteomes" id="UP000325302">
    <property type="component" value="Unassembled WGS sequence"/>
</dbReference>
<evidence type="ECO:0008006" key="4">
    <source>
        <dbReference type="Google" id="ProtNLM"/>
    </source>
</evidence>
<protein>
    <recommendedName>
        <fullName evidence="4">DUF4747 family protein</fullName>
    </recommendedName>
</protein>
<accession>A0A5A9W6Y3</accession>
<evidence type="ECO:0000313" key="2">
    <source>
        <dbReference type="EMBL" id="KAA0876462.1"/>
    </source>
</evidence>
<reference evidence="2 3" key="1">
    <citation type="submission" date="2019-03" db="EMBL/GenBank/DDBJ databases">
        <title>Nitrincola sp. nov. isolated from an Indian soda lake.</title>
        <authorList>
            <person name="Joshi A."/>
            <person name="Thite S.V."/>
            <person name="Joseph N."/>
            <person name="Dhotre D."/>
            <person name="Moorthy M."/>
            <person name="Shouche Y.S."/>
        </authorList>
    </citation>
    <scope>NUCLEOTIDE SEQUENCE [LARGE SCALE GENOMIC DNA]</scope>
    <source>
        <strain evidence="2 3">MEB193</strain>
    </source>
</reference>
<sequence>MPSIYLFRLKAIKTAQGALFESGTSREEFLTTVIESKPSEELREGYVWHVGNVLNVGDDGLLFAAGRTTKKSKELYDEETGDFTQVDDEESPFTYVYFDKKFSVLAIEPKSKLSPTVKGIANSLEKLFNQQALVHDYGAKIEISEIWDPEDFLKQIRGAYSVVGFTVEFSKPNPFDVEADFHKPMEQYIEATGGQKGKTIVQGDDLDRNSIEKVTRSVASTGNDASARIRHKEGQRPVTRHLRGDPVSIAFDEEERQEPKGLMERVREAYARIRGQDKT</sequence>
<proteinExistence type="predicted"/>
<dbReference type="InterPro" id="IPR031832">
    <property type="entry name" value="DUF4747"/>
</dbReference>
<dbReference type="RefSeq" id="WP_149389711.1">
    <property type="nucleotide sequence ID" value="NZ_SMRS01000001.1"/>
</dbReference>
<dbReference type="Pfam" id="PF15931">
    <property type="entry name" value="DUF4747"/>
    <property type="match status" value="1"/>
</dbReference>
<dbReference type="OrthoDB" id="7057934at2"/>
<evidence type="ECO:0000256" key="1">
    <source>
        <dbReference type="SAM" id="MobiDB-lite"/>
    </source>
</evidence>
<feature type="region of interest" description="Disordered" evidence="1">
    <location>
        <begin position="240"/>
        <end position="262"/>
    </location>
</feature>
<keyword evidence="3" id="KW-1185">Reference proteome</keyword>
<evidence type="ECO:0000313" key="3">
    <source>
        <dbReference type="Proteomes" id="UP000325302"/>
    </source>
</evidence>
<gene>
    <name evidence="2" type="ORF">E1H14_01685</name>
</gene>
<dbReference type="EMBL" id="SMRS01000001">
    <property type="protein sequence ID" value="KAA0876462.1"/>
    <property type="molecule type" value="Genomic_DNA"/>
</dbReference>